<evidence type="ECO:0000259" key="8">
    <source>
        <dbReference type="Pfam" id="PF01261"/>
    </source>
</evidence>
<feature type="binding site" evidence="7">
    <location>
        <position position="256"/>
    </location>
    <ligand>
        <name>Zn(2+)</name>
        <dbReference type="ChEBI" id="CHEBI:29105"/>
        <label>2</label>
    </ligand>
</feature>
<dbReference type="InterPro" id="IPR001719">
    <property type="entry name" value="AP_endonuc_2"/>
</dbReference>
<keyword evidence="5 7" id="KW-0862">Zinc</keyword>
<feature type="binding site" evidence="7">
    <location>
        <position position="67"/>
    </location>
    <ligand>
        <name>Zn(2+)</name>
        <dbReference type="ChEBI" id="CHEBI:29105"/>
        <label>1</label>
    </ligand>
</feature>
<dbReference type="RefSeq" id="WP_112889946.1">
    <property type="nucleotide sequence ID" value="NZ_CP068103.1"/>
</dbReference>
<feature type="binding site" evidence="7">
    <location>
        <position position="142"/>
    </location>
    <ligand>
        <name>Zn(2+)</name>
        <dbReference type="ChEBI" id="CHEBI:29105"/>
        <label>2</label>
    </ligand>
</feature>
<evidence type="ECO:0000256" key="1">
    <source>
        <dbReference type="ARBA" id="ARBA00005340"/>
    </source>
</evidence>
<dbReference type="GO" id="GO:0008833">
    <property type="term" value="F:deoxyribonuclease IV (phage-T4-induced) activity"/>
    <property type="evidence" value="ECO:0007669"/>
    <property type="project" value="UniProtKB-UniRule"/>
</dbReference>
<reference evidence="9 10" key="1">
    <citation type="submission" date="2018-06" db="EMBL/GenBank/DDBJ databases">
        <authorList>
            <consortium name="Pathogen Informatics"/>
            <person name="Doyle S."/>
        </authorList>
    </citation>
    <scope>NUCLEOTIDE SEQUENCE [LARGE SCALE GENOMIC DNA]</scope>
    <source>
        <strain evidence="9 10">NCTC13076</strain>
    </source>
</reference>
<feature type="binding site" evidence="7">
    <location>
        <position position="176"/>
    </location>
    <ligand>
        <name>Zn(2+)</name>
        <dbReference type="ChEBI" id="CHEBI:29105"/>
        <label>2</label>
    </ligand>
</feature>
<protein>
    <recommendedName>
        <fullName evidence="7">Probable endonuclease 4</fullName>
        <ecNumber evidence="7">3.1.21.2</ecNumber>
    </recommendedName>
    <alternativeName>
        <fullName evidence="7">Endodeoxyribonuclease IV</fullName>
    </alternativeName>
    <alternativeName>
        <fullName evidence="7">Endonuclease IV</fullName>
    </alternativeName>
</protein>
<dbReference type="SUPFAM" id="SSF51658">
    <property type="entry name" value="Xylose isomerase-like"/>
    <property type="match status" value="1"/>
</dbReference>
<keyword evidence="2 7" id="KW-0479">Metal-binding</keyword>
<comment type="similarity">
    <text evidence="1 7">Belongs to the AP endonuclease 2 family.</text>
</comment>
<feature type="binding site" evidence="7">
    <location>
        <position position="179"/>
    </location>
    <ligand>
        <name>Zn(2+)</name>
        <dbReference type="ChEBI" id="CHEBI:29105"/>
        <label>3</label>
    </ligand>
</feature>
<dbReference type="HAMAP" id="MF_00152">
    <property type="entry name" value="Nfo"/>
    <property type="match status" value="1"/>
</dbReference>
<dbReference type="GeneID" id="83862774"/>
<name>A0A2X1YKJ8_9FIRM</name>
<dbReference type="PANTHER" id="PTHR21445">
    <property type="entry name" value="ENDONUCLEASE IV ENDODEOXYRIBONUCLEASE IV"/>
    <property type="match status" value="1"/>
</dbReference>
<dbReference type="EC" id="3.1.21.2" evidence="7"/>
<keyword evidence="4 7" id="KW-0378">Hydrolase</keyword>
<evidence type="ECO:0000256" key="5">
    <source>
        <dbReference type="ARBA" id="ARBA00022833"/>
    </source>
</evidence>
<feature type="binding site" evidence="7">
    <location>
        <position position="224"/>
    </location>
    <ligand>
        <name>Zn(2+)</name>
        <dbReference type="ChEBI" id="CHEBI:29105"/>
        <label>3</label>
    </ligand>
</feature>
<dbReference type="GO" id="GO:0003906">
    <property type="term" value="F:DNA-(apurinic or apyrimidinic site) endonuclease activity"/>
    <property type="evidence" value="ECO:0007669"/>
    <property type="project" value="TreeGrafter"/>
</dbReference>
<keyword evidence="7 9" id="KW-0255">Endonuclease</keyword>
<evidence type="ECO:0000313" key="10">
    <source>
        <dbReference type="Proteomes" id="UP000250070"/>
    </source>
</evidence>
<evidence type="ECO:0000256" key="4">
    <source>
        <dbReference type="ARBA" id="ARBA00022801"/>
    </source>
</evidence>
<dbReference type="PROSITE" id="PS00730">
    <property type="entry name" value="AP_NUCLEASE_F2_2"/>
    <property type="match status" value="1"/>
</dbReference>
<comment type="catalytic activity">
    <reaction evidence="7">
        <text>Endonucleolytic cleavage to 5'-phosphooligonucleotide end-products.</text>
        <dbReference type="EC" id="3.1.21.2"/>
    </reaction>
</comment>
<dbReference type="Proteomes" id="UP000250070">
    <property type="component" value="Unassembled WGS sequence"/>
</dbReference>
<keyword evidence="3 7" id="KW-0227">DNA damage</keyword>
<accession>A0A2X1YKJ8</accession>
<proteinExistence type="inferred from homology"/>
<dbReference type="FunFam" id="3.20.20.150:FF:000001">
    <property type="entry name" value="Probable endonuclease 4"/>
    <property type="match status" value="1"/>
</dbReference>
<feature type="binding site" evidence="7">
    <location>
        <position position="107"/>
    </location>
    <ligand>
        <name>Zn(2+)</name>
        <dbReference type="ChEBI" id="CHEBI:29105"/>
        <label>1</label>
    </ligand>
</feature>
<evidence type="ECO:0000256" key="3">
    <source>
        <dbReference type="ARBA" id="ARBA00022763"/>
    </source>
</evidence>
<dbReference type="Pfam" id="PF01261">
    <property type="entry name" value="AP_endonuc_2"/>
    <property type="match status" value="1"/>
</dbReference>
<dbReference type="GO" id="GO:0003677">
    <property type="term" value="F:DNA binding"/>
    <property type="evidence" value="ECO:0007669"/>
    <property type="project" value="InterPro"/>
</dbReference>
<dbReference type="PROSITE" id="PS00731">
    <property type="entry name" value="AP_NUCLEASE_F2_3"/>
    <property type="match status" value="1"/>
</dbReference>
<feature type="binding site" evidence="7">
    <location>
        <position position="142"/>
    </location>
    <ligand>
        <name>Zn(2+)</name>
        <dbReference type="ChEBI" id="CHEBI:29105"/>
        <label>1</label>
    </ligand>
</feature>
<dbReference type="GO" id="GO:0008270">
    <property type="term" value="F:zinc ion binding"/>
    <property type="evidence" value="ECO:0007669"/>
    <property type="project" value="UniProtKB-UniRule"/>
</dbReference>
<dbReference type="PROSITE" id="PS51432">
    <property type="entry name" value="AP_NUCLEASE_F2_4"/>
    <property type="match status" value="1"/>
</dbReference>
<keyword evidence="7" id="KW-0540">Nuclease</keyword>
<dbReference type="NCBIfam" id="TIGR00587">
    <property type="entry name" value="nfo"/>
    <property type="match status" value="1"/>
</dbReference>
<dbReference type="GO" id="GO:0008081">
    <property type="term" value="F:phosphoric diester hydrolase activity"/>
    <property type="evidence" value="ECO:0007669"/>
    <property type="project" value="TreeGrafter"/>
</dbReference>
<dbReference type="Gene3D" id="3.20.20.150">
    <property type="entry name" value="Divalent-metal-dependent TIM barrel enzymes"/>
    <property type="match status" value="1"/>
</dbReference>
<dbReference type="InterPro" id="IPR018246">
    <property type="entry name" value="AP_endonuc_F2_Zn_BS"/>
</dbReference>
<feature type="domain" description="Xylose isomerase-like TIM barrel" evidence="8">
    <location>
        <begin position="21"/>
        <end position="272"/>
    </location>
</feature>
<dbReference type="AlphaFoldDB" id="A0A2X1YKJ8"/>
<dbReference type="InterPro" id="IPR013022">
    <property type="entry name" value="Xyl_isomerase-like_TIM-brl"/>
</dbReference>
<feature type="binding site" evidence="7">
    <location>
        <position position="211"/>
    </location>
    <ligand>
        <name>Zn(2+)</name>
        <dbReference type="ChEBI" id="CHEBI:29105"/>
        <label>2</label>
    </ligand>
</feature>
<evidence type="ECO:0000256" key="6">
    <source>
        <dbReference type="ARBA" id="ARBA00023204"/>
    </source>
</evidence>
<evidence type="ECO:0000256" key="2">
    <source>
        <dbReference type="ARBA" id="ARBA00022723"/>
    </source>
</evidence>
<keyword evidence="6 7" id="KW-0234">DNA repair</keyword>
<dbReference type="OrthoDB" id="9805666at2"/>
<feature type="binding site" evidence="7">
    <location>
        <position position="226"/>
    </location>
    <ligand>
        <name>Zn(2+)</name>
        <dbReference type="ChEBI" id="CHEBI:29105"/>
        <label>3</label>
    </ligand>
</feature>
<dbReference type="PANTHER" id="PTHR21445:SF0">
    <property type="entry name" value="APURINIC-APYRIMIDINIC ENDONUCLEASE"/>
    <property type="match status" value="1"/>
</dbReference>
<organism evidence="9 10">
    <name type="scientific">Peptoniphilus harei</name>
    <dbReference type="NCBI Taxonomy" id="54005"/>
    <lineage>
        <taxon>Bacteria</taxon>
        <taxon>Bacillati</taxon>
        <taxon>Bacillota</taxon>
        <taxon>Tissierellia</taxon>
        <taxon>Tissierellales</taxon>
        <taxon>Peptoniphilaceae</taxon>
        <taxon>Peptoniphilus</taxon>
    </lineage>
</organism>
<evidence type="ECO:0000313" key="9">
    <source>
        <dbReference type="EMBL" id="SPY48111.1"/>
    </source>
</evidence>
<comment type="cofactor">
    <cofactor evidence="7">
        <name>Zn(2+)</name>
        <dbReference type="ChEBI" id="CHEBI:29105"/>
    </cofactor>
    <text evidence="7">Binds 3 Zn(2+) ions.</text>
</comment>
<dbReference type="CDD" id="cd00019">
    <property type="entry name" value="AP2Ec"/>
    <property type="match status" value="1"/>
</dbReference>
<dbReference type="EMBL" id="UATM01000032">
    <property type="protein sequence ID" value="SPY48111.1"/>
    <property type="molecule type" value="Genomic_DNA"/>
</dbReference>
<dbReference type="GO" id="GO:0006284">
    <property type="term" value="P:base-excision repair"/>
    <property type="evidence" value="ECO:0007669"/>
    <property type="project" value="TreeGrafter"/>
</dbReference>
<evidence type="ECO:0000256" key="7">
    <source>
        <dbReference type="HAMAP-Rule" id="MF_00152"/>
    </source>
</evidence>
<sequence length="276" mass="31251">MFKIGPHLSTSRGYTNMGRDALKISATTFQFFSRNPRGSKMKKLDEEDIKGLMDLARENNFGPLLAHAPYTLNPCSSTESVREFANLVLAEDLERLRYFENTYYNLHPGSHTGLGIDGAIEIISAQLNLVLREDQETLVLLETMSGKGTEVGSKFEEIGRIIEGVNLKEKVGVCLDTCHVHEAGYDIIDDLDGVLEEFDKYIGLDKLYAIHLNDSKNERGAHKDRHEVIGKGKIGLEAIERIINHEKLRDLPFYLETPQDLEGHKKEIELLRILRK</sequence>
<gene>
    <name evidence="7 9" type="primary">nfo</name>
    <name evidence="9" type="ORF">NCTC13076_01295</name>
</gene>
<comment type="function">
    <text evidence="7">Endonuclease IV plays a role in DNA repair. It cleaves phosphodiester bonds at apurinic or apyrimidinic (AP) sites, generating a 3'-hydroxyl group and a 5'-terminal sugar phosphate.</text>
</comment>
<dbReference type="InterPro" id="IPR036237">
    <property type="entry name" value="Xyl_isomerase-like_sf"/>
</dbReference>
<dbReference type="SMART" id="SM00518">
    <property type="entry name" value="AP2Ec"/>
    <property type="match status" value="1"/>
</dbReference>